<evidence type="ECO:0000313" key="1">
    <source>
        <dbReference type="EMBL" id="CAI9690260.1"/>
    </source>
</evidence>
<dbReference type="Proteomes" id="UP001162501">
    <property type="component" value="Chromosome 1"/>
</dbReference>
<sequence>MASLARPSSTAGHCLHISRGSSGVHSSGFHCPCQEPEPQEKTALPPLRTHLLCCCSAGTREPTPAVGAVSPPPGPHVGLSFTREAKRAGDGGLSWARGPPSQLRPPRPLLLPGRRPSSQETAEAEVLGTLSQHPLHSGPLPPRPGPCL</sequence>
<proteinExistence type="predicted"/>
<gene>
    <name evidence="1" type="ORF">MRATA1EN3_LOCUS1473</name>
</gene>
<protein>
    <submittedName>
        <fullName evidence="1">Uncharacterized protein</fullName>
    </submittedName>
</protein>
<dbReference type="EMBL" id="OX596085">
    <property type="protein sequence ID" value="CAI9690260.1"/>
    <property type="molecule type" value="Genomic_DNA"/>
</dbReference>
<evidence type="ECO:0000313" key="2">
    <source>
        <dbReference type="Proteomes" id="UP001162501"/>
    </source>
</evidence>
<organism evidence="1 2">
    <name type="scientific">Rangifer tarandus platyrhynchus</name>
    <name type="common">Svalbard reindeer</name>
    <dbReference type="NCBI Taxonomy" id="3082113"/>
    <lineage>
        <taxon>Eukaryota</taxon>
        <taxon>Metazoa</taxon>
        <taxon>Chordata</taxon>
        <taxon>Craniata</taxon>
        <taxon>Vertebrata</taxon>
        <taxon>Euteleostomi</taxon>
        <taxon>Mammalia</taxon>
        <taxon>Eutheria</taxon>
        <taxon>Laurasiatheria</taxon>
        <taxon>Artiodactyla</taxon>
        <taxon>Ruminantia</taxon>
        <taxon>Pecora</taxon>
        <taxon>Cervidae</taxon>
        <taxon>Odocoileinae</taxon>
        <taxon>Rangifer</taxon>
    </lineage>
</organism>
<accession>A0ACB0DPS6</accession>
<reference evidence="1" key="1">
    <citation type="submission" date="2023-05" db="EMBL/GenBank/DDBJ databases">
        <authorList>
            <consortium name="ELIXIR-Norway"/>
        </authorList>
    </citation>
    <scope>NUCLEOTIDE SEQUENCE</scope>
</reference>
<name>A0ACB0DPS6_RANTA</name>